<dbReference type="RefSeq" id="XP_032799885.1">
    <property type="nucleotide sequence ID" value="XM_032943994.1"/>
</dbReference>
<evidence type="ECO:0000256" key="6">
    <source>
        <dbReference type="PIRNR" id="PIRNR023803"/>
    </source>
</evidence>
<dbReference type="Gene3D" id="3.30.70.3250">
    <property type="entry name" value="Ribonuclease P, Pop5 subunit"/>
    <property type="match status" value="1"/>
</dbReference>
<name>A0AAJ7SIG1_PETMA</name>
<evidence type="ECO:0000256" key="4">
    <source>
        <dbReference type="ARBA" id="ARBA00023242"/>
    </source>
</evidence>
<evidence type="ECO:0000256" key="3">
    <source>
        <dbReference type="ARBA" id="ARBA00022694"/>
    </source>
</evidence>
<gene>
    <name evidence="8" type="primary">POP5</name>
</gene>
<dbReference type="GO" id="GO:0030677">
    <property type="term" value="C:ribonuclease P complex"/>
    <property type="evidence" value="ECO:0007669"/>
    <property type="project" value="InterPro"/>
</dbReference>
<dbReference type="Proteomes" id="UP001318040">
    <property type="component" value="Chromosome 84"/>
</dbReference>
<keyword evidence="3 6" id="KW-0819">tRNA processing</keyword>
<dbReference type="CTD" id="51367"/>
<reference evidence="8" key="1">
    <citation type="submission" date="2025-08" db="UniProtKB">
        <authorList>
            <consortium name="RefSeq"/>
        </authorList>
    </citation>
    <scope>IDENTIFICATION</scope>
    <source>
        <tissue evidence="8">Sperm</tissue>
    </source>
</reference>
<comment type="function">
    <text evidence="6">Component of ribonuclease P, a protein complex that generates mature tRNA molecules by cleaving their 5'-ends.</text>
</comment>
<keyword evidence="4 6" id="KW-0539">Nucleus</keyword>
<dbReference type="SUPFAM" id="SSF160350">
    <property type="entry name" value="Rnp2-like"/>
    <property type="match status" value="1"/>
</dbReference>
<dbReference type="GO" id="GO:0005730">
    <property type="term" value="C:nucleolus"/>
    <property type="evidence" value="ECO:0007669"/>
    <property type="project" value="UniProtKB-SubCell"/>
</dbReference>
<evidence type="ECO:0000256" key="5">
    <source>
        <dbReference type="ARBA" id="ARBA00044198"/>
    </source>
</evidence>
<evidence type="ECO:0000313" key="7">
    <source>
        <dbReference type="Proteomes" id="UP001318040"/>
    </source>
</evidence>
<dbReference type="KEGG" id="pmrn:116936851"/>
<organism evidence="7 8">
    <name type="scientific">Petromyzon marinus</name>
    <name type="common">Sea lamprey</name>
    <dbReference type="NCBI Taxonomy" id="7757"/>
    <lineage>
        <taxon>Eukaryota</taxon>
        <taxon>Metazoa</taxon>
        <taxon>Chordata</taxon>
        <taxon>Craniata</taxon>
        <taxon>Vertebrata</taxon>
        <taxon>Cyclostomata</taxon>
        <taxon>Hyperoartia</taxon>
        <taxon>Petromyzontiformes</taxon>
        <taxon>Petromyzontidae</taxon>
        <taxon>Petromyzon</taxon>
    </lineage>
</organism>
<dbReference type="InterPro" id="IPR016819">
    <property type="entry name" value="RNase_P/MRP_POP5"/>
</dbReference>
<evidence type="ECO:0000256" key="1">
    <source>
        <dbReference type="ARBA" id="ARBA00010800"/>
    </source>
</evidence>
<proteinExistence type="inferred from homology"/>
<keyword evidence="7" id="KW-1185">Reference proteome</keyword>
<dbReference type="InterPro" id="IPR002759">
    <property type="entry name" value="Pop5/Rpp14/Rnp2-like"/>
</dbReference>
<dbReference type="AlphaFoldDB" id="A0AAJ7SIG1"/>
<dbReference type="PANTHER" id="PTHR48414:SF1">
    <property type="entry name" value="POP5 HOMOLOG, RIBONUCLEASE P_MRP SUBUNIT"/>
    <property type="match status" value="1"/>
</dbReference>
<dbReference type="Pfam" id="PF01900">
    <property type="entry name" value="RNase_P_Rpp14"/>
    <property type="match status" value="1"/>
</dbReference>
<dbReference type="PANTHER" id="PTHR48414">
    <property type="entry name" value="POP5 HOMOLOG, RIBONUCLEASE P_MRP SUBUNIT"/>
    <property type="match status" value="1"/>
</dbReference>
<comment type="subcellular location">
    <subcellularLocation>
        <location evidence="6">Nucleus</location>
        <location evidence="6">Nucleolus</location>
    </subcellularLocation>
</comment>
<sequence>MVRFKHRYLLCEVRLPPLRPLRQLLHHRSVRSALRLAIAEMHGDYGLAACEAGLAVKYVNAHTGSVLIRVRQRSLQLLTSALAVITSLQQQQQRSPCAFHLLHVGGTIRTCQKFLLKHHQQRQEQLLKACNTEEEREALRGAMAMSCPLLDSADDHGEFFGVDVESA</sequence>
<keyword evidence="2" id="KW-0698">rRNA processing</keyword>
<evidence type="ECO:0000313" key="8">
    <source>
        <dbReference type="RefSeq" id="XP_032799885.1"/>
    </source>
</evidence>
<protein>
    <recommendedName>
        <fullName evidence="5 6">Ribonuclease P/MRP protein subunit POP5</fullName>
    </recommendedName>
</protein>
<dbReference type="GO" id="GO:0001682">
    <property type="term" value="P:tRNA 5'-leader removal"/>
    <property type="evidence" value="ECO:0007669"/>
    <property type="project" value="InterPro"/>
</dbReference>
<dbReference type="GO" id="GO:0033204">
    <property type="term" value="F:ribonuclease P RNA binding"/>
    <property type="evidence" value="ECO:0007669"/>
    <property type="project" value="InterPro"/>
</dbReference>
<evidence type="ECO:0000256" key="2">
    <source>
        <dbReference type="ARBA" id="ARBA00022552"/>
    </source>
</evidence>
<dbReference type="GO" id="GO:0006364">
    <property type="term" value="P:rRNA processing"/>
    <property type="evidence" value="ECO:0007669"/>
    <property type="project" value="UniProtKB-KW"/>
</dbReference>
<accession>A0AAJ7SIG1</accession>
<comment type="similarity">
    <text evidence="1 6">Belongs to the eukaryotic/archaeal RNase P protein component 2 family.</text>
</comment>
<dbReference type="InterPro" id="IPR038085">
    <property type="entry name" value="Rnp2-like_sf"/>
</dbReference>
<dbReference type="PIRSF" id="PIRSF023803">
    <property type="entry name" value="Ribonuclease_P_prd"/>
    <property type="match status" value="1"/>
</dbReference>